<reference evidence="1" key="1">
    <citation type="submission" date="2020-04" db="EMBL/GenBank/DDBJ databases">
        <authorList>
            <person name="Chiriac C."/>
            <person name="Salcher M."/>
            <person name="Ghai R."/>
            <person name="Kavagutti S V."/>
        </authorList>
    </citation>
    <scope>NUCLEOTIDE SEQUENCE</scope>
</reference>
<gene>
    <name evidence="1" type="ORF">UFOVP125_30</name>
</gene>
<proteinExistence type="predicted"/>
<sequence>MTGYESKKKAASAKTIDEVNWVDHELDGLAQPAQEPLCYASINKQGDVCSTLKQRDSWRTVPLYTAPPQRTWVEPTGNEWFEWWRVSKVADATEAEIDFADFLIIAQAVITKLKEKNNG</sequence>
<evidence type="ECO:0000313" key="1">
    <source>
        <dbReference type="EMBL" id="CAB4131820.1"/>
    </source>
</evidence>
<organism evidence="1">
    <name type="scientific">uncultured Caudovirales phage</name>
    <dbReference type="NCBI Taxonomy" id="2100421"/>
    <lineage>
        <taxon>Viruses</taxon>
        <taxon>Duplodnaviria</taxon>
        <taxon>Heunggongvirae</taxon>
        <taxon>Uroviricota</taxon>
        <taxon>Caudoviricetes</taxon>
        <taxon>Peduoviridae</taxon>
        <taxon>Maltschvirus</taxon>
        <taxon>Maltschvirus maltsch</taxon>
    </lineage>
</organism>
<name>A0A6J5LFU0_9CAUD</name>
<protein>
    <submittedName>
        <fullName evidence="1">Uncharacterized protein</fullName>
    </submittedName>
</protein>
<accession>A0A6J5LFU0</accession>
<dbReference type="EMBL" id="LR796253">
    <property type="protein sequence ID" value="CAB4131820.1"/>
    <property type="molecule type" value="Genomic_DNA"/>
</dbReference>